<keyword evidence="1" id="KW-0808">Transferase</keyword>
<evidence type="ECO:0000313" key="2">
    <source>
        <dbReference type="Proteomes" id="UP001060215"/>
    </source>
</evidence>
<accession>A0ACC0G6B1</accession>
<evidence type="ECO:0000313" key="1">
    <source>
        <dbReference type="EMBL" id="KAI7996053.1"/>
    </source>
</evidence>
<dbReference type="Proteomes" id="UP001060215">
    <property type="component" value="Chromosome 12"/>
</dbReference>
<protein>
    <submittedName>
        <fullName evidence="1">Geranylgeranyl transferase type-2 subunit alpha 1</fullName>
    </submittedName>
</protein>
<reference evidence="1 2" key="1">
    <citation type="journal article" date="2022" name="Plant J.">
        <title>Chromosome-level genome of Camellia lanceoleosa provides a valuable resource for understanding genome evolution and self-incompatibility.</title>
        <authorList>
            <person name="Gong W."/>
            <person name="Xiao S."/>
            <person name="Wang L."/>
            <person name="Liao Z."/>
            <person name="Chang Y."/>
            <person name="Mo W."/>
            <person name="Hu G."/>
            <person name="Li W."/>
            <person name="Zhao G."/>
            <person name="Zhu H."/>
            <person name="Hu X."/>
            <person name="Ji K."/>
            <person name="Xiang X."/>
            <person name="Song Q."/>
            <person name="Yuan D."/>
            <person name="Jin S."/>
            <person name="Zhang L."/>
        </authorList>
    </citation>
    <scope>NUCLEOTIDE SEQUENCE [LARGE SCALE GENOMIC DNA]</scope>
    <source>
        <strain evidence="1">SQ_2022a</strain>
    </source>
</reference>
<name>A0ACC0G6B1_9ERIC</name>
<sequence>MHGRPRKAPTPEEEKALALKAAKLRPLRSHFLHFHHNKIYTKEALEVNAKLLEANPDYLTAWNYRKFAVEHILNHSETDKEIDPDFIKSIYGEELRVTERALAKNYRFYGAWYHRKWVLSKGHSSVDQELQLLGVFLKKDSRNFHAWNYRRFVAALKNRSDEEELHFTTDLINENFRNYSSWHNRSVILSHLLEKKAQGSFSKEKVLTAEYDLVHQALFLTDDRSGWFYHLWLLEQTVKVEIPLLVSTWPPHGSNLNVSADGFLDTCASSPITGFHLNSGIIPLILYFNEAIEGVSSSTITVQSVHNTNKDLNWLPLSTNNSGSSQAWVTHLTFHEENLHSLQTHPVKEPTQNKIFDQLRNNEVNESTASRWSAETTVNEIALFRELLSEINGIKIGKLMLARLLTAHDAMMSYDKTPETCKMVHSEEVKELCSDLVTLDQPHSQYYKDEYSLVVLKLVNISSLLYYCILCHYRDSASSGTNNYICLRLSNLSLSHIGSIEKLLWIQMLDLSHNQLSSIEVLDISYNEIGAHAIDTRRYLYSSPLSHTVGSDWNFGEFAISGVNVTNYWEALAIFKDSKLTQLDIIVVAKEDFKLFLVKKLPALNWLDGVELH</sequence>
<keyword evidence="2" id="KW-1185">Reference proteome</keyword>
<organism evidence="1 2">
    <name type="scientific">Camellia lanceoleosa</name>
    <dbReference type="NCBI Taxonomy" id="1840588"/>
    <lineage>
        <taxon>Eukaryota</taxon>
        <taxon>Viridiplantae</taxon>
        <taxon>Streptophyta</taxon>
        <taxon>Embryophyta</taxon>
        <taxon>Tracheophyta</taxon>
        <taxon>Spermatophyta</taxon>
        <taxon>Magnoliopsida</taxon>
        <taxon>eudicotyledons</taxon>
        <taxon>Gunneridae</taxon>
        <taxon>Pentapetalae</taxon>
        <taxon>asterids</taxon>
        <taxon>Ericales</taxon>
        <taxon>Theaceae</taxon>
        <taxon>Camellia</taxon>
    </lineage>
</organism>
<proteinExistence type="predicted"/>
<dbReference type="EMBL" id="CM045769">
    <property type="protein sequence ID" value="KAI7996053.1"/>
    <property type="molecule type" value="Genomic_DNA"/>
</dbReference>
<comment type="caution">
    <text evidence="1">The sequence shown here is derived from an EMBL/GenBank/DDBJ whole genome shotgun (WGS) entry which is preliminary data.</text>
</comment>
<gene>
    <name evidence="1" type="ORF">LOK49_LG11G00969</name>
</gene>